<gene>
    <name evidence="2" type="ORF">HK105_205083</name>
</gene>
<dbReference type="Gene3D" id="3.90.1200.10">
    <property type="match status" value="1"/>
</dbReference>
<reference evidence="2 3" key="1">
    <citation type="submission" date="2023-09" db="EMBL/GenBank/DDBJ databases">
        <title>Pangenome analysis of Batrachochytrium dendrobatidis and related Chytrids.</title>
        <authorList>
            <person name="Yacoub M.N."/>
            <person name="Stajich J.E."/>
            <person name="James T.Y."/>
        </authorList>
    </citation>
    <scope>NUCLEOTIDE SEQUENCE [LARGE SCALE GENOMIC DNA]</scope>
    <source>
        <strain evidence="2 3">JEL0888</strain>
    </source>
</reference>
<keyword evidence="3" id="KW-1185">Reference proteome</keyword>
<dbReference type="InterPro" id="IPR052898">
    <property type="entry name" value="ACAD10-like"/>
</dbReference>
<dbReference type="PANTHER" id="PTHR47829">
    <property type="entry name" value="HYDROLASE, PUTATIVE (AFU_ORTHOLOGUE AFUA_1G12880)-RELATED"/>
    <property type="match status" value="1"/>
</dbReference>
<name>A0ABR4N7F1_9FUNG</name>
<dbReference type="EMBL" id="JADGIZ020000024">
    <property type="protein sequence ID" value="KAL2915467.1"/>
    <property type="molecule type" value="Genomic_DNA"/>
</dbReference>
<proteinExistence type="predicted"/>
<dbReference type="Proteomes" id="UP001527925">
    <property type="component" value="Unassembled WGS sequence"/>
</dbReference>
<dbReference type="Gene3D" id="3.30.200.20">
    <property type="entry name" value="Phosphorylase Kinase, domain 1"/>
    <property type="match status" value="1"/>
</dbReference>
<organism evidence="2 3">
    <name type="scientific">Polyrhizophydium stewartii</name>
    <dbReference type="NCBI Taxonomy" id="2732419"/>
    <lineage>
        <taxon>Eukaryota</taxon>
        <taxon>Fungi</taxon>
        <taxon>Fungi incertae sedis</taxon>
        <taxon>Chytridiomycota</taxon>
        <taxon>Chytridiomycota incertae sedis</taxon>
        <taxon>Chytridiomycetes</taxon>
        <taxon>Rhizophydiales</taxon>
        <taxon>Rhizophydiales incertae sedis</taxon>
        <taxon>Polyrhizophydium</taxon>
    </lineage>
</organism>
<dbReference type="InterPro" id="IPR008271">
    <property type="entry name" value="Ser/Thr_kinase_AS"/>
</dbReference>
<dbReference type="CDD" id="cd05154">
    <property type="entry name" value="ACAD10_11_N-like"/>
    <property type="match status" value="1"/>
</dbReference>
<accession>A0ABR4N7F1</accession>
<comment type="caution">
    <text evidence="2">The sequence shown here is derived from an EMBL/GenBank/DDBJ whole genome shotgun (WGS) entry which is preliminary data.</text>
</comment>
<dbReference type="PANTHER" id="PTHR47829:SF1">
    <property type="entry name" value="HAD FAMILY PHOSPHATASE"/>
    <property type="match status" value="1"/>
</dbReference>
<evidence type="ECO:0000313" key="2">
    <source>
        <dbReference type="EMBL" id="KAL2915467.1"/>
    </source>
</evidence>
<dbReference type="InterPro" id="IPR041726">
    <property type="entry name" value="ACAD10_11_N"/>
</dbReference>
<dbReference type="SUPFAM" id="SSF56112">
    <property type="entry name" value="Protein kinase-like (PK-like)"/>
    <property type="match status" value="1"/>
</dbReference>
<dbReference type="PROSITE" id="PS00108">
    <property type="entry name" value="PROTEIN_KINASE_ST"/>
    <property type="match status" value="1"/>
</dbReference>
<dbReference type="InterPro" id="IPR011009">
    <property type="entry name" value="Kinase-like_dom_sf"/>
</dbReference>
<evidence type="ECO:0000313" key="3">
    <source>
        <dbReference type="Proteomes" id="UP001527925"/>
    </source>
</evidence>
<feature type="domain" description="Aminoglycoside phosphotransferase" evidence="1">
    <location>
        <begin position="59"/>
        <end position="290"/>
    </location>
</feature>
<sequence>MRDGALLIEVAPILMADSNPPRVGQETTAVRKGMEIDLDRLGSHLVEKLPSGAVSLPLTVRQFKFGQSNPTFMVLDGKGRKLVVRKKPPGALLSKTAHAIEREFWVLDSLGRHTKAPVPRVYTLCQDSSVIGTPFYVMEFLQGRIFEDVAMPSVPVQRRPELLFAAVDALVELHKVNHRAVGLEKYGPAGGYYERQLKRLRQISDIQAAVADDKGSAVGQLYKLEESLAWLHRSQVPDEVTIAHGDYKLDNLVFHPTEARVIGILDWELSTIGHPLSDLANLLMPWYTPAKGYRVVQGFYDSPRPLQVPEADELIRRYCEKTGRAYPIKGWDFCVAFSFFRLAVIAQGIAARVKRQQASSGFAEEVAAIFQLVAKRLHDVTTGSVATGPAPASKL</sequence>
<dbReference type="Pfam" id="PF01636">
    <property type="entry name" value="APH"/>
    <property type="match status" value="1"/>
</dbReference>
<evidence type="ECO:0000259" key="1">
    <source>
        <dbReference type="Pfam" id="PF01636"/>
    </source>
</evidence>
<protein>
    <recommendedName>
        <fullName evidence="1">Aminoglycoside phosphotransferase domain-containing protein</fullName>
    </recommendedName>
</protein>
<dbReference type="InterPro" id="IPR002575">
    <property type="entry name" value="Aminoglycoside_PTrfase"/>
</dbReference>